<dbReference type="Ensembl" id="ENSCCRT00015008573.1">
    <property type="protein sequence ID" value="ENSCCRP00015008240.1"/>
    <property type="gene ID" value="ENSCCRG00015004075.1"/>
</dbReference>
<dbReference type="AlphaFoldDB" id="A0A8C1YIE3"/>
<dbReference type="Proteomes" id="UP000694700">
    <property type="component" value="Unplaced"/>
</dbReference>
<name>A0A8C1YIE3_CYPCA</name>
<sequence>MSIETLLEAAKFLELQALQQQKARGKKGEIWGRDWISICVFLWICRDLVLFGTLTLPRCPHVIGQAPVSWAPPTDVTPRVHSCTASECLPRSGRCCHPRVCVSKREWQWQGKNRQWGRCVLGRGIKEEAENCIYTFDCCSRAFLQTVDFKCTLPALSACGKFYLFLHDDQASTSTASEGEDNIDEDIEDEILSPMPSKSHPVSSLITQHMPIPHKLSKALPPIPSAQLSPVAAAAPITAPALTSTPAQAPNSIASAPATQVVTLQTLPPAQTHIVTTASLQPSVIAHAGSASHASVIQTVNRVIQPGSKHVAHISPPSSSSVQLAPGPQSISHITVAHLPAIYSQPVTVTQPAVMSHIAQTLSHGQMNGTSATSAQATVVGKQTPVGAQMVTRHPQLVGQTVLNPVTMVTMPSFPVSTLKLA</sequence>
<proteinExistence type="predicted"/>
<protein>
    <submittedName>
        <fullName evidence="1">MAX network transcriptional repressor a</fullName>
    </submittedName>
</protein>
<evidence type="ECO:0000313" key="2">
    <source>
        <dbReference type="Proteomes" id="UP000694700"/>
    </source>
</evidence>
<organism evidence="1 2">
    <name type="scientific">Cyprinus carpio</name>
    <name type="common">Common carp</name>
    <dbReference type="NCBI Taxonomy" id="7962"/>
    <lineage>
        <taxon>Eukaryota</taxon>
        <taxon>Metazoa</taxon>
        <taxon>Chordata</taxon>
        <taxon>Craniata</taxon>
        <taxon>Vertebrata</taxon>
        <taxon>Euteleostomi</taxon>
        <taxon>Actinopterygii</taxon>
        <taxon>Neopterygii</taxon>
        <taxon>Teleostei</taxon>
        <taxon>Ostariophysi</taxon>
        <taxon>Cypriniformes</taxon>
        <taxon>Cyprinidae</taxon>
        <taxon>Cyprininae</taxon>
        <taxon>Cyprinus</taxon>
    </lineage>
</organism>
<accession>A0A8C1YIE3</accession>
<reference evidence="1" key="1">
    <citation type="submission" date="2025-08" db="UniProtKB">
        <authorList>
            <consortium name="Ensembl"/>
        </authorList>
    </citation>
    <scope>IDENTIFICATION</scope>
</reference>
<evidence type="ECO:0000313" key="1">
    <source>
        <dbReference type="Ensembl" id="ENSCCRP00015008240.1"/>
    </source>
</evidence>